<feature type="compositionally biased region" description="Basic and acidic residues" evidence="1">
    <location>
        <begin position="132"/>
        <end position="141"/>
    </location>
</feature>
<feature type="region of interest" description="Disordered" evidence="1">
    <location>
        <begin position="111"/>
        <end position="141"/>
    </location>
</feature>
<proteinExistence type="predicted"/>
<gene>
    <name evidence="2" type="ORF">EVAR_64596_1</name>
</gene>
<evidence type="ECO:0000313" key="2">
    <source>
        <dbReference type="EMBL" id="GBP82708.1"/>
    </source>
</evidence>
<keyword evidence="3" id="KW-1185">Reference proteome</keyword>
<dbReference type="EMBL" id="BGZK01001581">
    <property type="protein sequence ID" value="GBP82708.1"/>
    <property type="molecule type" value="Genomic_DNA"/>
</dbReference>
<dbReference type="AlphaFoldDB" id="A0A4C1Z332"/>
<sequence>MLGHSRALPHNNGLPLRLTAGNKAFNSEKVANARAAPRAHTRASLNTMKYIQNDDRRCSLNRTQRQRHEVWLYGPIKNLIRALSAFRRLRAALVSELRPFDRIERMRQRVREAKQTRRATNAKANRSAGAPGRRDAAVGLN</sequence>
<organism evidence="2 3">
    <name type="scientific">Eumeta variegata</name>
    <name type="common">Bagworm moth</name>
    <name type="synonym">Eumeta japonica</name>
    <dbReference type="NCBI Taxonomy" id="151549"/>
    <lineage>
        <taxon>Eukaryota</taxon>
        <taxon>Metazoa</taxon>
        <taxon>Ecdysozoa</taxon>
        <taxon>Arthropoda</taxon>
        <taxon>Hexapoda</taxon>
        <taxon>Insecta</taxon>
        <taxon>Pterygota</taxon>
        <taxon>Neoptera</taxon>
        <taxon>Endopterygota</taxon>
        <taxon>Lepidoptera</taxon>
        <taxon>Glossata</taxon>
        <taxon>Ditrysia</taxon>
        <taxon>Tineoidea</taxon>
        <taxon>Psychidae</taxon>
        <taxon>Oiketicinae</taxon>
        <taxon>Eumeta</taxon>
    </lineage>
</organism>
<protein>
    <submittedName>
        <fullName evidence="2">Uncharacterized protein</fullName>
    </submittedName>
</protein>
<evidence type="ECO:0000256" key="1">
    <source>
        <dbReference type="SAM" id="MobiDB-lite"/>
    </source>
</evidence>
<dbReference type="Proteomes" id="UP000299102">
    <property type="component" value="Unassembled WGS sequence"/>
</dbReference>
<accession>A0A4C1Z332</accession>
<comment type="caution">
    <text evidence="2">The sequence shown here is derived from an EMBL/GenBank/DDBJ whole genome shotgun (WGS) entry which is preliminary data.</text>
</comment>
<evidence type="ECO:0000313" key="3">
    <source>
        <dbReference type="Proteomes" id="UP000299102"/>
    </source>
</evidence>
<reference evidence="2 3" key="1">
    <citation type="journal article" date="2019" name="Commun. Biol.">
        <title>The bagworm genome reveals a unique fibroin gene that provides high tensile strength.</title>
        <authorList>
            <person name="Kono N."/>
            <person name="Nakamura H."/>
            <person name="Ohtoshi R."/>
            <person name="Tomita M."/>
            <person name="Numata K."/>
            <person name="Arakawa K."/>
        </authorList>
    </citation>
    <scope>NUCLEOTIDE SEQUENCE [LARGE SCALE GENOMIC DNA]</scope>
</reference>
<name>A0A4C1Z332_EUMVA</name>